<protein>
    <recommendedName>
        <fullName evidence="5">Pentapeptide MXKDX repeat protein</fullName>
    </recommendedName>
</protein>
<reference evidence="3" key="1">
    <citation type="submission" date="2022-12" db="EMBL/GenBank/DDBJ databases">
        <title>Jiella pelagia sp. nov., isolated from phosphonate enriched culture of Northwest Pacific surface seawater.</title>
        <authorList>
            <person name="Shin D.Y."/>
            <person name="Hwang C.Y."/>
        </authorList>
    </citation>
    <scope>NUCLEOTIDE SEQUENCE</scope>
    <source>
        <strain evidence="3">HL-NP1</strain>
        <plasmid evidence="3">unnamed2</plasmid>
    </source>
</reference>
<feature type="region of interest" description="Disordered" evidence="1">
    <location>
        <begin position="25"/>
        <end position="58"/>
    </location>
</feature>
<feature type="chain" id="PRO_5046565664" description="Pentapeptide MXKDX repeat protein" evidence="2">
    <location>
        <begin position="26"/>
        <end position="98"/>
    </location>
</feature>
<gene>
    <name evidence="3" type="ORF">OH818_28435</name>
</gene>
<evidence type="ECO:0000313" key="3">
    <source>
        <dbReference type="EMBL" id="WAP71416.1"/>
    </source>
</evidence>
<feature type="signal peptide" evidence="2">
    <location>
        <begin position="1"/>
        <end position="25"/>
    </location>
</feature>
<organism evidence="3 4">
    <name type="scientific">Jiella pelagia</name>
    <dbReference type="NCBI Taxonomy" id="2986949"/>
    <lineage>
        <taxon>Bacteria</taxon>
        <taxon>Pseudomonadati</taxon>
        <taxon>Pseudomonadota</taxon>
        <taxon>Alphaproteobacteria</taxon>
        <taxon>Hyphomicrobiales</taxon>
        <taxon>Aurantimonadaceae</taxon>
        <taxon>Jiella</taxon>
    </lineage>
</organism>
<dbReference type="RefSeq" id="WP_083591555.1">
    <property type="nucleotide sequence ID" value="NZ_CP114030.1"/>
</dbReference>
<dbReference type="EMBL" id="CP114030">
    <property type="protein sequence ID" value="WAP71416.1"/>
    <property type="molecule type" value="Genomic_DNA"/>
</dbReference>
<accession>A0ABY7C5R6</accession>
<keyword evidence="2" id="KW-0732">Signal</keyword>
<sequence>MNSITKTIAAAITAAGLLGATGVFAQDQSAQPEPEASPNSQQMQGMMEGMQGGNMQGMMGMMSQMSEMMENCNNMMQAMNNNMGQEKPETDGAKPDNG</sequence>
<geneLocation type="plasmid" evidence="3 4">
    <name>unnamed2</name>
</geneLocation>
<keyword evidence="3" id="KW-0614">Plasmid</keyword>
<evidence type="ECO:0000256" key="2">
    <source>
        <dbReference type="SAM" id="SignalP"/>
    </source>
</evidence>
<evidence type="ECO:0008006" key="5">
    <source>
        <dbReference type="Google" id="ProtNLM"/>
    </source>
</evidence>
<name>A0ABY7C5R6_9HYPH</name>
<feature type="compositionally biased region" description="Low complexity" evidence="1">
    <location>
        <begin position="39"/>
        <end position="49"/>
    </location>
</feature>
<keyword evidence="4" id="KW-1185">Reference proteome</keyword>
<evidence type="ECO:0000313" key="4">
    <source>
        <dbReference type="Proteomes" id="UP001164020"/>
    </source>
</evidence>
<dbReference type="Proteomes" id="UP001164020">
    <property type="component" value="Plasmid unnamed2"/>
</dbReference>
<evidence type="ECO:0000256" key="1">
    <source>
        <dbReference type="SAM" id="MobiDB-lite"/>
    </source>
</evidence>
<proteinExistence type="predicted"/>